<feature type="transmembrane region" description="Helical" evidence="17">
    <location>
        <begin position="352"/>
        <end position="374"/>
    </location>
</feature>
<dbReference type="GeneID" id="100888535"/>
<dbReference type="GO" id="GO:0015252">
    <property type="term" value="F:proton channel activity"/>
    <property type="evidence" value="ECO:0007669"/>
    <property type="project" value="InterPro"/>
</dbReference>
<feature type="transmembrane region" description="Helical" evidence="17">
    <location>
        <begin position="426"/>
        <end position="446"/>
    </location>
</feature>
<comment type="catalytic activity">
    <reaction evidence="14">
        <text>K(+)(in) = K(+)(out)</text>
        <dbReference type="Rhea" id="RHEA:29463"/>
        <dbReference type="ChEBI" id="CHEBI:29103"/>
    </reaction>
</comment>
<keyword evidence="4" id="KW-0633">Potassium transport</keyword>
<keyword evidence="19" id="KW-1185">Reference proteome</keyword>
<sequence length="580" mass="66267">MENNSRSVDGDLENLVIKMDDVEDADREVVKDCYDDLDDDDVDDMVPGPTPISTNSTRLEINQHDHDCIPVEKIGSYTDMIFALCLTALIFPLATSTNHYEVAEDLRDILAQEFANIVVYVGSYIMLLSVWQQHCWVFAGFEQIGDTISILNVVFLLCVTSLPYFASFTASHRSTPLSIQLFAFSLMLIGLTMAVIVAFAYRKKKMLIREFRQRRYKPSLVEYLLAFGLHSLFSALAVAVSRQSVLASYIFLMFVIFSGYCSAFFMALYKYLFVGSKPHRKLWRQFWTRLSARPLPKMRIIALMDGVFAVVGMLILLNLIGEMAPHHKLDAAKSSRPLDSRLKVILYQEREILLAHGAAFVSTGMMWYIHTMISNQVPTISRYMRIALQLMMMCLGLTPYSFRLLIRYSRTAREEGSLSENEDTTIMFHCGLLICASGMQLIYWISAHWKRHKHRIHHHFGIHHVKALTLLLVFPILNLTLFLLVLKPGTVTSMTVWRVQTGSVLIFLAVKMVFEIYTHVSRRGPPTKFESQTSRDEDLVKLESKTCTCDRVALRKDKKSIKDVTRTSGIAVIFQDNEET</sequence>
<dbReference type="GO" id="GO:0005768">
    <property type="term" value="C:endosome"/>
    <property type="evidence" value="ECO:0000318"/>
    <property type="project" value="GO_Central"/>
</dbReference>
<feature type="transmembrane region" description="Helical" evidence="17">
    <location>
        <begin position="177"/>
        <end position="199"/>
    </location>
</feature>
<feature type="transmembrane region" description="Helical" evidence="17">
    <location>
        <begin position="246"/>
        <end position="272"/>
    </location>
</feature>
<name>A0A7M7ND24_STRPU</name>
<evidence type="ECO:0000256" key="12">
    <source>
        <dbReference type="ARBA" id="ARBA00024169"/>
    </source>
</evidence>
<keyword evidence="10 17" id="KW-0472">Membrane</keyword>
<dbReference type="GO" id="GO:0022841">
    <property type="term" value="F:potassium ion leak channel activity"/>
    <property type="evidence" value="ECO:0000318"/>
    <property type="project" value="GO_Central"/>
</dbReference>
<comment type="catalytic activity">
    <reaction evidence="12">
        <text>H(+)(in) = H(+)(out)</text>
        <dbReference type="Rhea" id="RHEA:34979"/>
        <dbReference type="ChEBI" id="CHEBI:15378"/>
    </reaction>
</comment>
<dbReference type="KEGG" id="spu:100888535"/>
<protein>
    <recommendedName>
        <fullName evidence="15">Endosomal/lysosomal proton channel TMEM175</fullName>
    </recommendedName>
    <alternativeName>
        <fullName evidence="16">Potassium channel TMEM175</fullName>
    </alternativeName>
    <alternativeName>
        <fullName evidence="13">Transmembrane protein 175</fullName>
    </alternativeName>
</protein>
<feature type="transmembrane region" description="Helical" evidence="17">
    <location>
        <begin position="220"/>
        <end position="240"/>
    </location>
</feature>
<dbReference type="AlphaFoldDB" id="A0A7M7ND24"/>
<evidence type="ECO:0000256" key="1">
    <source>
        <dbReference type="ARBA" id="ARBA00004141"/>
    </source>
</evidence>
<comment type="subcellular location">
    <subcellularLocation>
        <location evidence="1">Membrane</location>
        <topology evidence="1">Multi-pass membrane protein</topology>
    </subcellularLocation>
</comment>
<evidence type="ECO:0000256" key="17">
    <source>
        <dbReference type="SAM" id="Phobius"/>
    </source>
</evidence>
<organism evidence="18 19">
    <name type="scientific">Strongylocentrotus purpuratus</name>
    <name type="common">Purple sea urchin</name>
    <dbReference type="NCBI Taxonomy" id="7668"/>
    <lineage>
        <taxon>Eukaryota</taxon>
        <taxon>Metazoa</taxon>
        <taxon>Echinodermata</taxon>
        <taxon>Eleutherozoa</taxon>
        <taxon>Echinozoa</taxon>
        <taxon>Echinoidea</taxon>
        <taxon>Euechinoidea</taxon>
        <taxon>Echinacea</taxon>
        <taxon>Camarodonta</taxon>
        <taxon>Echinidea</taxon>
        <taxon>Strongylocentrotidae</taxon>
        <taxon>Strongylocentrotus</taxon>
    </lineage>
</organism>
<dbReference type="InterPro" id="IPR010617">
    <property type="entry name" value="TMEM175-like"/>
</dbReference>
<dbReference type="GO" id="GO:0016020">
    <property type="term" value="C:membrane"/>
    <property type="evidence" value="ECO:0007669"/>
    <property type="project" value="UniProtKB-SubCell"/>
</dbReference>
<dbReference type="PANTHER" id="PTHR31462">
    <property type="entry name" value="ENDOSOMAL/LYSOSOMAL POTASSIUM CHANNEL TMEM175"/>
    <property type="match status" value="1"/>
</dbReference>
<dbReference type="PANTHER" id="PTHR31462:SF5">
    <property type="entry name" value="ENDOSOMAL_LYSOSOMAL PROTON CHANNEL TMEM175"/>
    <property type="match status" value="1"/>
</dbReference>
<reference evidence="19" key="1">
    <citation type="submission" date="2015-02" db="EMBL/GenBank/DDBJ databases">
        <title>Genome sequencing for Strongylocentrotus purpuratus.</title>
        <authorList>
            <person name="Murali S."/>
            <person name="Liu Y."/>
            <person name="Vee V."/>
            <person name="English A."/>
            <person name="Wang M."/>
            <person name="Skinner E."/>
            <person name="Han Y."/>
            <person name="Muzny D.M."/>
            <person name="Worley K.C."/>
            <person name="Gibbs R.A."/>
        </authorList>
    </citation>
    <scope>NUCLEOTIDE SEQUENCE</scope>
</reference>
<evidence type="ECO:0000256" key="16">
    <source>
        <dbReference type="ARBA" id="ARBA00044317"/>
    </source>
</evidence>
<dbReference type="EnsemblMetazoa" id="XM_030979074">
    <property type="protein sequence ID" value="XP_030834934"/>
    <property type="gene ID" value="LOC100888535"/>
</dbReference>
<keyword evidence="7" id="KW-0630">Potassium</keyword>
<keyword evidence="9" id="KW-0406">Ion transport</keyword>
<evidence type="ECO:0000256" key="7">
    <source>
        <dbReference type="ARBA" id="ARBA00022958"/>
    </source>
</evidence>
<dbReference type="Pfam" id="PF06736">
    <property type="entry name" value="TMEM175"/>
    <property type="match status" value="2"/>
</dbReference>
<dbReference type="InParanoid" id="A0A7M7ND24"/>
<evidence type="ECO:0000256" key="3">
    <source>
        <dbReference type="ARBA" id="ARBA00022448"/>
    </source>
</evidence>
<evidence type="ECO:0000313" key="18">
    <source>
        <dbReference type="EnsemblMetazoa" id="XP_030834934"/>
    </source>
</evidence>
<evidence type="ECO:0000256" key="2">
    <source>
        <dbReference type="ARBA" id="ARBA00006920"/>
    </source>
</evidence>
<dbReference type="FunCoup" id="A0A7M7ND24">
    <property type="interactions" value="676"/>
</dbReference>
<keyword evidence="11" id="KW-0407">Ion channel</keyword>
<dbReference type="CTD" id="84286"/>
<evidence type="ECO:0000256" key="15">
    <source>
        <dbReference type="ARBA" id="ARBA00034544"/>
    </source>
</evidence>
<feature type="transmembrane region" description="Helical" evidence="17">
    <location>
        <begin position="300"/>
        <end position="320"/>
    </location>
</feature>
<evidence type="ECO:0000256" key="9">
    <source>
        <dbReference type="ARBA" id="ARBA00023065"/>
    </source>
</evidence>
<accession>A0A7M7ND24</accession>
<feature type="transmembrane region" description="Helical" evidence="17">
    <location>
        <begin position="114"/>
        <end position="132"/>
    </location>
</feature>
<evidence type="ECO:0000256" key="5">
    <source>
        <dbReference type="ARBA" id="ARBA00022692"/>
    </source>
</evidence>
<evidence type="ECO:0000256" key="8">
    <source>
        <dbReference type="ARBA" id="ARBA00022989"/>
    </source>
</evidence>
<keyword evidence="5 17" id="KW-0812">Transmembrane</keyword>
<dbReference type="OMA" id="IYWISAH"/>
<keyword evidence="6" id="KW-0631">Potassium channel</keyword>
<proteinExistence type="inferred from homology"/>
<dbReference type="GO" id="GO:0005764">
    <property type="term" value="C:lysosome"/>
    <property type="evidence" value="ECO:0000318"/>
    <property type="project" value="GO_Central"/>
</dbReference>
<feature type="transmembrane region" description="Helical" evidence="17">
    <location>
        <begin position="74"/>
        <end position="94"/>
    </location>
</feature>
<dbReference type="OrthoDB" id="203835at2759"/>
<dbReference type="Proteomes" id="UP000007110">
    <property type="component" value="Unassembled WGS sequence"/>
</dbReference>
<feature type="transmembrane region" description="Helical" evidence="17">
    <location>
        <begin position="144"/>
        <end position="165"/>
    </location>
</feature>
<evidence type="ECO:0000256" key="10">
    <source>
        <dbReference type="ARBA" id="ARBA00023136"/>
    </source>
</evidence>
<evidence type="ECO:0000256" key="11">
    <source>
        <dbReference type="ARBA" id="ARBA00023303"/>
    </source>
</evidence>
<feature type="transmembrane region" description="Helical" evidence="17">
    <location>
        <begin position="497"/>
        <end position="514"/>
    </location>
</feature>
<evidence type="ECO:0000256" key="6">
    <source>
        <dbReference type="ARBA" id="ARBA00022826"/>
    </source>
</evidence>
<feature type="transmembrane region" description="Helical" evidence="17">
    <location>
        <begin position="386"/>
        <end position="406"/>
    </location>
</feature>
<keyword evidence="8 17" id="KW-1133">Transmembrane helix</keyword>
<evidence type="ECO:0000256" key="14">
    <source>
        <dbReference type="ARBA" id="ARBA00034430"/>
    </source>
</evidence>
<feature type="transmembrane region" description="Helical" evidence="17">
    <location>
        <begin position="467"/>
        <end position="485"/>
    </location>
</feature>
<evidence type="ECO:0000256" key="13">
    <source>
        <dbReference type="ARBA" id="ARBA00030477"/>
    </source>
</evidence>
<comment type="similarity">
    <text evidence="2">Belongs to the TMEM175 family.</text>
</comment>
<reference evidence="18" key="2">
    <citation type="submission" date="2021-01" db="UniProtKB">
        <authorList>
            <consortium name="EnsemblMetazoa"/>
        </authorList>
    </citation>
    <scope>IDENTIFICATION</scope>
</reference>
<keyword evidence="3" id="KW-0813">Transport</keyword>
<evidence type="ECO:0000256" key="4">
    <source>
        <dbReference type="ARBA" id="ARBA00022538"/>
    </source>
</evidence>
<dbReference type="RefSeq" id="XP_030834934.1">
    <property type="nucleotide sequence ID" value="XM_030979074.1"/>
</dbReference>
<evidence type="ECO:0000313" key="19">
    <source>
        <dbReference type="Proteomes" id="UP000007110"/>
    </source>
</evidence>